<sequence length="91" mass="9681">MCKSVFCSTLSPGFVESGSDGVGQAPLNYTHGLLCLGGCSDVRAEAVIMGPVPVNEAFNTRAGVTEAKARARKRCLTGFLNTLRYRQERAA</sequence>
<accession>A0AAD7WFH3</accession>
<dbReference type="AlphaFoldDB" id="A0AAD7WFH3"/>
<proteinExistence type="predicted"/>
<dbReference type="EMBL" id="JAINUG010000122">
    <property type="protein sequence ID" value="KAJ8394903.1"/>
    <property type="molecule type" value="Genomic_DNA"/>
</dbReference>
<dbReference type="Proteomes" id="UP001221898">
    <property type="component" value="Unassembled WGS sequence"/>
</dbReference>
<gene>
    <name evidence="1" type="ORF">AAFF_G00042580</name>
</gene>
<comment type="caution">
    <text evidence="1">The sequence shown here is derived from an EMBL/GenBank/DDBJ whole genome shotgun (WGS) entry which is preliminary data.</text>
</comment>
<evidence type="ECO:0000313" key="2">
    <source>
        <dbReference type="Proteomes" id="UP001221898"/>
    </source>
</evidence>
<evidence type="ECO:0000313" key="1">
    <source>
        <dbReference type="EMBL" id="KAJ8394903.1"/>
    </source>
</evidence>
<protein>
    <submittedName>
        <fullName evidence="1">Uncharacterized protein</fullName>
    </submittedName>
</protein>
<name>A0AAD7WFH3_9TELE</name>
<keyword evidence="2" id="KW-1185">Reference proteome</keyword>
<organism evidence="1 2">
    <name type="scientific">Aldrovandia affinis</name>
    <dbReference type="NCBI Taxonomy" id="143900"/>
    <lineage>
        <taxon>Eukaryota</taxon>
        <taxon>Metazoa</taxon>
        <taxon>Chordata</taxon>
        <taxon>Craniata</taxon>
        <taxon>Vertebrata</taxon>
        <taxon>Euteleostomi</taxon>
        <taxon>Actinopterygii</taxon>
        <taxon>Neopterygii</taxon>
        <taxon>Teleostei</taxon>
        <taxon>Notacanthiformes</taxon>
        <taxon>Halosauridae</taxon>
        <taxon>Aldrovandia</taxon>
    </lineage>
</organism>
<reference evidence="1" key="1">
    <citation type="journal article" date="2023" name="Science">
        <title>Genome structures resolve the early diversification of teleost fishes.</title>
        <authorList>
            <person name="Parey E."/>
            <person name="Louis A."/>
            <person name="Montfort J."/>
            <person name="Bouchez O."/>
            <person name="Roques C."/>
            <person name="Iampietro C."/>
            <person name="Lluch J."/>
            <person name="Castinel A."/>
            <person name="Donnadieu C."/>
            <person name="Desvignes T."/>
            <person name="Floi Bucao C."/>
            <person name="Jouanno E."/>
            <person name="Wen M."/>
            <person name="Mejri S."/>
            <person name="Dirks R."/>
            <person name="Jansen H."/>
            <person name="Henkel C."/>
            <person name="Chen W.J."/>
            <person name="Zahm M."/>
            <person name="Cabau C."/>
            <person name="Klopp C."/>
            <person name="Thompson A.W."/>
            <person name="Robinson-Rechavi M."/>
            <person name="Braasch I."/>
            <person name="Lecointre G."/>
            <person name="Bobe J."/>
            <person name="Postlethwait J.H."/>
            <person name="Berthelot C."/>
            <person name="Roest Crollius H."/>
            <person name="Guiguen Y."/>
        </authorList>
    </citation>
    <scope>NUCLEOTIDE SEQUENCE</scope>
    <source>
        <strain evidence="1">NC1722</strain>
    </source>
</reference>